<dbReference type="EMBL" id="BSXT01000964">
    <property type="protein sequence ID" value="GMF36801.1"/>
    <property type="molecule type" value="Genomic_DNA"/>
</dbReference>
<organism evidence="2 3">
    <name type="scientific">Phytophthora fragariaefolia</name>
    <dbReference type="NCBI Taxonomy" id="1490495"/>
    <lineage>
        <taxon>Eukaryota</taxon>
        <taxon>Sar</taxon>
        <taxon>Stramenopiles</taxon>
        <taxon>Oomycota</taxon>
        <taxon>Peronosporomycetes</taxon>
        <taxon>Peronosporales</taxon>
        <taxon>Peronosporaceae</taxon>
        <taxon>Phytophthora</taxon>
    </lineage>
</organism>
<gene>
    <name evidence="2" type="ORF">Pfra01_001013800</name>
</gene>
<evidence type="ECO:0000313" key="3">
    <source>
        <dbReference type="Proteomes" id="UP001165121"/>
    </source>
</evidence>
<dbReference type="AlphaFoldDB" id="A0A9W6XE35"/>
<dbReference type="Gene3D" id="2.40.50.40">
    <property type="match status" value="1"/>
</dbReference>
<keyword evidence="3" id="KW-1185">Reference proteome</keyword>
<dbReference type="InterPro" id="IPR000953">
    <property type="entry name" value="Chromo/chromo_shadow_dom"/>
</dbReference>
<proteinExistence type="predicted"/>
<protein>
    <submittedName>
        <fullName evidence="2">Unnamed protein product</fullName>
    </submittedName>
</protein>
<dbReference type="SUPFAM" id="SSF54160">
    <property type="entry name" value="Chromo domain-like"/>
    <property type="match status" value="1"/>
</dbReference>
<evidence type="ECO:0000259" key="1">
    <source>
        <dbReference type="PROSITE" id="PS50013"/>
    </source>
</evidence>
<feature type="domain" description="Chromo" evidence="1">
    <location>
        <begin position="78"/>
        <end position="109"/>
    </location>
</feature>
<reference evidence="2" key="1">
    <citation type="submission" date="2023-04" db="EMBL/GenBank/DDBJ databases">
        <title>Phytophthora fragariaefolia NBRC 109709.</title>
        <authorList>
            <person name="Ichikawa N."/>
            <person name="Sato H."/>
            <person name="Tonouchi N."/>
        </authorList>
    </citation>
    <scope>NUCLEOTIDE SEQUENCE</scope>
    <source>
        <strain evidence="2">NBRC 109709</strain>
    </source>
</reference>
<dbReference type="OrthoDB" id="137733at2759"/>
<dbReference type="Proteomes" id="UP001165121">
    <property type="component" value="Unassembled WGS sequence"/>
</dbReference>
<accession>A0A9W6XE35</accession>
<dbReference type="PROSITE" id="PS50013">
    <property type="entry name" value="CHROMO_2"/>
    <property type="match status" value="1"/>
</dbReference>
<sequence length="109" mass="12869">MWHGPFRIEEIHDDFRVKLKVTDSGYRVNPWVHVSRLKPRARFPKRLTVEVEVAEDDDFDAALLPEDSSVTDSERNESEVEKILDLRWSQSTRTSRRALVNWKGYDDPE</sequence>
<dbReference type="InterPro" id="IPR016197">
    <property type="entry name" value="Chromo-like_dom_sf"/>
</dbReference>
<evidence type="ECO:0000313" key="2">
    <source>
        <dbReference type="EMBL" id="GMF36801.1"/>
    </source>
</evidence>
<comment type="caution">
    <text evidence="2">The sequence shown here is derived from an EMBL/GenBank/DDBJ whole genome shotgun (WGS) entry which is preliminary data.</text>
</comment>
<name>A0A9W6XE35_9STRA</name>